<comment type="caution">
    <text evidence="3">The sequence shown here is derived from an EMBL/GenBank/DDBJ whole genome shotgun (WGS) entry which is preliminary data.</text>
</comment>
<keyword evidence="2" id="KW-0812">Transmembrane</keyword>
<organism evidence="3">
    <name type="scientific">marine sediment metagenome</name>
    <dbReference type="NCBI Taxonomy" id="412755"/>
    <lineage>
        <taxon>unclassified sequences</taxon>
        <taxon>metagenomes</taxon>
        <taxon>ecological metagenomes</taxon>
    </lineage>
</organism>
<proteinExistence type="predicted"/>
<reference evidence="3" key="1">
    <citation type="journal article" date="2015" name="Nature">
        <title>Complex archaea that bridge the gap between prokaryotes and eukaryotes.</title>
        <authorList>
            <person name="Spang A."/>
            <person name="Saw J.H."/>
            <person name="Jorgensen S.L."/>
            <person name="Zaremba-Niedzwiedzka K."/>
            <person name="Martijn J."/>
            <person name="Lind A.E."/>
            <person name="van Eijk R."/>
            <person name="Schleper C."/>
            <person name="Guy L."/>
            <person name="Ettema T.J."/>
        </authorList>
    </citation>
    <scope>NUCLEOTIDE SEQUENCE</scope>
</reference>
<dbReference type="AlphaFoldDB" id="A0A0F9T535"/>
<keyword evidence="2" id="KW-0472">Membrane</keyword>
<evidence type="ECO:0000256" key="2">
    <source>
        <dbReference type="SAM" id="Phobius"/>
    </source>
</evidence>
<gene>
    <name evidence="3" type="ORF">LCGC14_0391980</name>
</gene>
<name>A0A0F9T535_9ZZZZ</name>
<sequence>MLYLLAETTEVGVPTWMQVGAGGLFALFVLRLVFDFLKDYKKKKNGHNGQCKIESIERVILRGRTPDKAMLQENEKDKALNQLAKDMAENVKEQKRTRHISQAALARSLGVHPRELKPDETGVGMPAILDDD</sequence>
<feature type="transmembrane region" description="Helical" evidence="2">
    <location>
        <begin position="15"/>
        <end position="34"/>
    </location>
</feature>
<protein>
    <submittedName>
        <fullName evidence="3">Uncharacterized protein</fullName>
    </submittedName>
</protein>
<accession>A0A0F9T535</accession>
<evidence type="ECO:0000256" key="1">
    <source>
        <dbReference type="SAM" id="MobiDB-lite"/>
    </source>
</evidence>
<dbReference type="EMBL" id="LAZR01000329">
    <property type="protein sequence ID" value="KKN74259.1"/>
    <property type="molecule type" value="Genomic_DNA"/>
</dbReference>
<feature type="region of interest" description="Disordered" evidence="1">
    <location>
        <begin position="111"/>
        <end position="132"/>
    </location>
</feature>
<keyword evidence="2" id="KW-1133">Transmembrane helix</keyword>
<evidence type="ECO:0000313" key="3">
    <source>
        <dbReference type="EMBL" id="KKN74259.1"/>
    </source>
</evidence>